<dbReference type="Pfam" id="PF00023">
    <property type="entry name" value="Ank"/>
    <property type="match status" value="1"/>
</dbReference>
<accession>A0A9W9RI52</accession>
<keyword evidence="6" id="KW-1185">Reference proteome</keyword>
<reference evidence="5" key="2">
    <citation type="journal article" date="2023" name="IMA Fungus">
        <title>Comparative genomic study of the Penicillium genus elucidates a diverse pangenome and 15 lateral gene transfer events.</title>
        <authorList>
            <person name="Petersen C."/>
            <person name="Sorensen T."/>
            <person name="Nielsen M.R."/>
            <person name="Sondergaard T.E."/>
            <person name="Sorensen J.L."/>
            <person name="Fitzpatrick D.A."/>
            <person name="Frisvad J.C."/>
            <person name="Nielsen K.L."/>
        </authorList>
    </citation>
    <scope>NUCLEOTIDE SEQUENCE</scope>
    <source>
        <strain evidence="5">IBT 29864</strain>
    </source>
</reference>
<feature type="region of interest" description="Disordered" evidence="4">
    <location>
        <begin position="326"/>
        <end position="346"/>
    </location>
</feature>
<keyword evidence="1" id="KW-0677">Repeat</keyword>
<dbReference type="OrthoDB" id="21416at2759"/>
<sequence length="346" mass="38149">MAAKAGDESLVTRLLKTDLYGPLYDDLVWIAISAATVQGHVSIVKLLVEDPSTPKYESVIYGTNALHLAVEYGQETILRYLLYSKKVDFDKVDDDGWSLICLAIFHGNKSILKVLLTEVSQREVPYAQRGLTLQKMHNGVPPLHLAAAIGDLSMVEMLLGSAGKHFRLLDLYKNTPLHLAAAGSLSYMIETLSITDPSLRSKYAGMPANFVTIPQHFEVVQLLASRLFPWLNAENREGNTALHLAAQFGHLKVVQLLAHDPGVNLNATNNVGKTPLNLAIEYERYDIVVYLLRVSTDDIAARASVYNQVREAQASKGNANYGASIREEKCDNFGDNEGIEGRGDQR</sequence>
<dbReference type="SMART" id="SM00248">
    <property type="entry name" value="ANK"/>
    <property type="match status" value="7"/>
</dbReference>
<organism evidence="5 6">
    <name type="scientific">Penicillium cataractarum</name>
    <dbReference type="NCBI Taxonomy" id="2100454"/>
    <lineage>
        <taxon>Eukaryota</taxon>
        <taxon>Fungi</taxon>
        <taxon>Dikarya</taxon>
        <taxon>Ascomycota</taxon>
        <taxon>Pezizomycotina</taxon>
        <taxon>Eurotiomycetes</taxon>
        <taxon>Eurotiomycetidae</taxon>
        <taxon>Eurotiales</taxon>
        <taxon>Aspergillaceae</taxon>
        <taxon>Penicillium</taxon>
    </lineage>
</organism>
<reference evidence="5" key="1">
    <citation type="submission" date="2022-11" db="EMBL/GenBank/DDBJ databases">
        <authorList>
            <person name="Petersen C."/>
        </authorList>
    </citation>
    <scope>NUCLEOTIDE SEQUENCE</scope>
    <source>
        <strain evidence="5">IBT 29864</strain>
    </source>
</reference>
<feature type="repeat" description="ANK" evidence="3">
    <location>
        <begin position="237"/>
        <end position="270"/>
    </location>
</feature>
<dbReference type="InterPro" id="IPR002110">
    <property type="entry name" value="Ankyrin_rpt"/>
</dbReference>
<dbReference type="InterPro" id="IPR036770">
    <property type="entry name" value="Ankyrin_rpt-contain_sf"/>
</dbReference>
<feature type="repeat" description="ANK" evidence="3">
    <location>
        <begin position="61"/>
        <end position="94"/>
    </location>
</feature>
<dbReference type="PANTHER" id="PTHR24173:SF74">
    <property type="entry name" value="ANKYRIN REPEAT DOMAIN-CONTAINING PROTEIN 16"/>
    <property type="match status" value="1"/>
</dbReference>
<evidence type="ECO:0000256" key="1">
    <source>
        <dbReference type="ARBA" id="ARBA00022737"/>
    </source>
</evidence>
<dbReference type="Gene3D" id="1.25.40.20">
    <property type="entry name" value="Ankyrin repeat-containing domain"/>
    <property type="match status" value="1"/>
</dbReference>
<feature type="repeat" description="ANK" evidence="3">
    <location>
        <begin position="138"/>
        <end position="159"/>
    </location>
</feature>
<gene>
    <name evidence="5" type="ORF">N7496_011682</name>
</gene>
<evidence type="ECO:0000313" key="5">
    <source>
        <dbReference type="EMBL" id="KAJ5359269.1"/>
    </source>
</evidence>
<keyword evidence="2 3" id="KW-0040">ANK repeat</keyword>
<evidence type="ECO:0000256" key="2">
    <source>
        <dbReference type="ARBA" id="ARBA00023043"/>
    </source>
</evidence>
<name>A0A9W9RI52_9EURO</name>
<proteinExistence type="predicted"/>
<dbReference type="RefSeq" id="XP_056550555.1">
    <property type="nucleotide sequence ID" value="XM_056704595.1"/>
</dbReference>
<dbReference type="AlphaFoldDB" id="A0A9W9RI52"/>
<dbReference type="EMBL" id="JAPZBS010000009">
    <property type="protein sequence ID" value="KAJ5359269.1"/>
    <property type="molecule type" value="Genomic_DNA"/>
</dbReference>
<dbReference type="PROSITE" id="PS50088">
    <property type="entry name" value="ANK_REPEAT"/>
    <property type="match status" value="3"/>
</dbReference>
<evidence type="ECO:0000256" key="3">
    <source>
        <dbReference type="PROSITE-ProRule" id="PRU00023"/>
    </source>
</evidence>
<dbReference type="Proteomes" id="UP001147782">
    <property type="component" value="Unassembled WGS sequence"/>
</dbReference>
<evidence type="ECO:0000256" key="4">
    <source>
        <dbReference type="SAM" id="MobiDB-lite"/>
    </source>
</evidence>
<evidence type="ECO:0000313" key="6">
    <source>
        <dbReference type="Proteomes" id="UP001147782"/>
    </source>
</evidence>
<dbReference type="GeneID" id="81443774"/>
<dbReference type="Pfam" id="PF12796">
    <property type="entry name" value="Ank_2"/>
    <property type="match status" value="2"/>
</dbReference>
<dbReference type="PANTHER" id="PTHR24173">
    <property type="entry name" value="ANKYRIN REPEAT CONTAINING"/>
    <property type="match status" value="1"/>
</dbReference>
<dbReference type="PROSITE" id="PS50297">
    <property type="entry name" value="ANK_REP_REGION"/>
    <property type="match status" value="3"/>
</dbReference>
<dbReference type="SUPFAM" id="SSF48403">
    <property type="entry name" value="Ankyrin repeat"/>
    <property type="match status" value="1"/>
</dbReference>
<comment type="caution">
    <text evidence="5">The sequence shown here is derived from an EMBL/GenBank/DDBJ whole genome shotgun (WGS) entry which is preliminary data.</text>
</comment>
<protein>
    <submittedName>
        <fullName evidence="5">Uncharacterized protein</fullName>
    </submittedName>
</protein>